<evidence type="ECO:0000256" key="2">
    <source>
        <dbReference type="ARBA" id="ARBA00008072"/>
    </source>
</evidence>
<dbReference type="SMART" id="SM00829">
    <property type="entry name" value="PKS_ER"/>
    <property type="match status" value="1"/>
</dbReference>
<sequence>MRAFVMKGIGEVGIVEKPIPEDPGPNGAIIRTTRALICTSDAHTVLGGIAERRDLTLGHEAVGIVHRLGSEVRHVKEGDRVAVNAITPCYHCENCLRGYTSQCTTMLGGWKFANTKDGVFSDFFHVNDAEANLAPIPDSVPDEAAVYTCDMMSTGFMGAENANIPVGGIVAVFAQGPVGLMATAGAKLLGAGLIITVESIPRRKELSKRYGADLVIDFKDRDPVKAILDLTDGSGVDSSIESLGSQATFEACIKVTRPGGTISSIGYYGKGDYVKIPRVEWGVGMGDKTIRTGLCPGGKERMKRLLRMIENGRIDPTPLTSHTFGFDEIEKAFHLMETKGDNIIKPLIIFD</sequence>
<dbReference type="SUPFAM" id="SSF50129">
    <property type="entry name" value="GroES-like"/>
    <property type="match status" value="1"/>
</dbReference>
<evidence type="ECO:0000256" key="5">
    <source>
        <dbReference type="ARBA" id="ARBA00023002"/>
    </source>
</evidence>
<keyword evidence="4 6" id="KW-0862">Zinc</keyword>
<reference evidence="8 9" key="1">
    <citation type="journal article" date="2017" name="ISME J.">
        <title>Energy and carbon metabolisms in a deep terrestrial subsurface fluid microbial community.</title>
        <authorList>
            <person name="Momper L."/>
            <person name="Jungbluth S.P."/>
            <person name="Lee M.D."/>
            <person name="Amend J.P."/>
        </authorList>
    </citation>
    <scope>NUCLEOTIDE SEQUENCE [LARGE SCALE GENOMIC DNA]</scope>
    <source>
        <strain evidence="8">SURF_5</strain>
    </source>
</reference>
<comment type="caution">
    <text evidence="8">The sequence shown here is derived from an EMBL/GenBank/DDBJ whole genome shotgun (WGS) entry which is preliminary data.</text>
</comment>
<dbReference type="EMBL" id="QZKU01000128">
    <property type="protein sequence ID" value="RJP16218.1"/>
    <property type="molecule type" value="Genomic_DNA"/>
</dbReference>
<dbReference type="InterPro" id="IPR011032">
    <property type="entry name" value="GroES-like_sf"/>
</dbReference>
<proteinExistence type="inferred from homology"/>
<dbReference type="InterPro" id="IPR013154">
    <property type="entry name" value="ADH-like_N"/>
</dbReference>
<dbReference type="CDD" id="cd08285">
    <property type="entry name" value="NADP_ADH"/>
    <property type="match status" value="1"/>
</dbReference>
<dbReference type="Gene3D" id="3.90.180.10">
    <property type="entry name" value="Medium-chain alcohol dehydrogenases, catalytic domain"/>
    <property type="match status" value="1"/>
</dbReference>
<keyword evidence="3 6" id="KW-0479">Metal-binding</keyword>
<dbReference type="PANTHER" id="PTHR42813:SF4">
    <property type="entry name" value="NADP-DEPENDENT ISOPROPANOL DEHYDROGENASE"/>
    <property type="match status" value="1"/>
</dbReference>
<dbReference type="InterPro" id="IPR002328">
    <property type="entry name" value="ADH_Zn_CS"/>
</dbReference>
<dbReference type="GO" id="GO:0008270">
    <property type="term" value="F:zinc ion binding"/>
    <property type="evidence" value="ECO:0007669"/>
    <property type="project" value="InterPro"/>
</dbReference>
<evidence type="ECO:0000256" key="6">
    <source>
        <dbReference type="RuleBase" id="RU361277"/>
    </source>
</evidence>
<protein>
    <submittedName>
        <fullName evidence="8">NAD(P)-dependent alcohol dehydrogenase</fullName>
    </submittedName>
</protein>
<feature type="domain" description="Enoyl reductase (ER)" evidence="7">
    <location>
        <begin position="8"/>
        <end position="344"/>
    </location>
</feature>
<dbReference type="PANTHER" id="PTHR42813">
    <property type="entry name" value="ZINC-TYPE ALCOHOL DEHYDROGENASE-LIKE"/>
    <property type="match status" value="1"/>
</dbReference>
<evidence type="ECO:0000256" key="3">
    <source>
        <dbReference type="ARBA" id="ARBA00022723"/>
    </source>
</evidence>
<evidence type="ECO:0000256" key="4">
    <source>
        <dbReference type="ARBA" id="ARBA00022833"/>
    </source>
</evidence>
<dbReference type="PROSITE" id="PS00059">
    <property type="entry name" value="ADH_ZINC"/>
    <property type="match status" value="1"/>
</dbReference>
<organism evidence="8 9">
    <name type="scientific">Abyssobacteria bacterium (strain SURF_5)</name>
    <dbReference type="NCBI Taxonomy" id="2093360"/>
    <lineage>
        <taxon>Bacteria</taxon>
        <taxon>Pseudomonadati</taxon>
        <taxon>Candidatus Hydrogenedentota</taxon>
        <taxon>Candidatus Abyssobacteria</taxon>
    </lineage>
</organism>
<comment type="cofactor">
    <cofactor evidence="1 6">
        <name>Zn(2+)</name>
        <dbReference type="ChEBI" id="CHEBI:29105"/>
    </cofactor>
</comment>
<dbReference type="InterPro" id="IPR036291">
    <property type="entry name" value="NAD(P)-bd_dom_sf"/>
</dbReference>
<evidence type="ECO:0000313" key="8">
    <source>
        <dbReference type="EMBL" id="RJP16218.1"/>
    </source>
</evidence>
<evidence type="ECO:0000313" key="9">
    <source>
        <dbReference type="Proteomes" id="UP000265882"/>
    </source>
</evidence>
<accession>A0A3A4N2R8</accession>
<evidence type="ECO:0000259" key="7">
    <source>
        <dbReference type="SMART" id="SM00829"/>
    </source>
</evidence>
<dbReference type="Proteomes" id="UP000265882">
    <property type="component" value="Unassembled WGS sequence"/>
</dbReference>
<dbReference type="Pfam" id="PF08240">
    <property type="entry name" value="ADH_N"/>
    <property type="match status" value="1"/>
</dbReference>
<name>A0A3A4N2R8_ABYX5</name>
<comment type="similarity">
    <text evidence="2 6">Belongs to the zinc-containing alcohol dehydrogenase family.</text>
</comment>
<dbReference type="Pfam" id="PF00107">
    <property type="entry name" value="ADH_zinc_N"/>
    <property type="match status" value="1"/>
</dbReference>
<evidence type="ECO:0000256" key="1">
    <source>
        <dbReference type="ARBA" id="ARBA00001947"/>
    </source>
</evidence>
<dbReference type="AlphaFoldDB" id="A0A3A4N2R8"/>
<keyword evidence="5" id="KW-0560">Oxidoreductase</keyword>
<dbReference type="Gene3D" id="3.40.50.720">
    <property type="entry name" value="NAD(P)-binding Rossmann-like Domain"/>
    <property type="match status" value="1"/>
</dbReference>
<gene>
    <name evidence="8" type="ORF">C4520_19530</name>
</gene>
<dbReference type="GO" id="GO:0016616">
    <property type="term" value="F:oxidoreductase activity, acting on the CH-OH group of donors, NAD or NADP as acceptor"/>
    <property type="evidence" value="ECO:0007669"/>
    <property type="project" value="UniProtKB-ARBA"/>
</dbReference>
<dbReference type="InterPro" id="IPR013149">
    <property type="entry name" value="ADH-like_C"/>
</dbReference>
<dbReference type="InterPro" id="IPR020843">
    <property type="entry name" value="ER"/>
</dbReference>
<dbReference type="SUPFAM" id="SSF51735">
    <property type="entry name" value="NAD(P)-binding Rossmann-fold domains"/>
    <property type="match status" value="1"/>
</dbReference>